<dbReference type="EMBL" id="NBXA01000053">
    <property type="protein sequence ID" value="RFA06718.1"/>
    <property type="molecule type" value="Genomic_DNA"/>
</dbReference>
<proteinExistence type="predicted"/>
<sequence length="99" mass="10652">MGQGPVVMVYSVGESIMKLLLRASVRTAAKDRSNTADTTPAVVPAGRDFVPICRVPTEPRVRLSDVAAARIWSAALTSERSGESLWEVTLALGVVRTRE</sequence>
<gene>
    <name evidence="1" type="ORF">B7R21_18845</name>
</gene>
<organism evidence="1 2">
    <name type="scientific">Subtercola boreus</name>
    <dbReference type="NCBI Taxonomy" id="120213"/>
    <lineage>
        <taxon>Bacteria</taxon>
        <taxon>Bacillati</taxon>
        <taxon>Actinomycetota</taxon>
        <taxon>Actinomycetes</taxon>
        <taxon>Micrococcales</taxon>
        <taxon>Microbacteriaceae</taxon>
        <taxon>Subtercola</taxon>
    </lineage>
</organism>
<evidence type="ECO:0000313" key="2">
    <source>
        <dbReference type="Proteomes" id="UP000256709"/>
    </source>
</evidence>
<dbReference type="AlphaFoldDB" id="A0A3E0VB50"/>
<reference evidence="1 2" key="1">
    <citation type="submission" date="2017-04" db="EMBL/GenBank/DDBJ databases">
        <title>Comparative genome analysis of Subtercola boreus.</title>
        <authorList>
            <person name="Cho Y.-J."/>
            <person name="Cho A."/>
            <person name="Kim O.-S."/>
            <person name="Lee J.-I."/>
        </authorList>
    </citation>
    <scope>NUCLEOTIDE SEQUENCE [LARGE SCALE GENOMIC DNA]</scope>
    <source>
        <strain evidence="1 2">P27444</strain>
    </source>
</reference>
<accession>A0A3E0VB50</accession>
<protein>
    <submittedName>
        <fullName evidence="1">Uncharacterized protein</fullName>
    </submittedName>
</protein>
<comment type="caution">
    <text evidence="1">The sequence shown here is derived from an EMBL/GenBank/DDBJ whole genome shotgun (WGS) entry which is preliminary data.</text>
</comment>
<dbReference type="Proteomes" id="UP000256709">
    <property type="component" value="Unassembled WGS sequence"/>
</dbReference>
<name>A0A3E0VB50_9MICO</name>
<evidence type="ECO:0000313" key="1">
    <source>
        <dbReference type="EMBL" id="RFA06718.1"/>
    </source>
</evidence>